<dbReference type="InterPro" id="IPR050833">
    <property type="entry name" value="Poly_Biosynth_Transport"/>
</dbReference>
<organism evidence="7 8">
    <name type="scientific">Fluviicoccus keumensis</name>
    <dbReference type="NCBI Taxonomy" id="1435465"/>
    <lineage>
        <taxon>Bacteria</taxon>
        <taxon>Pseudomonadati</taxon>
        <taxon>Pseudomonadota</taxon>
        <taxon>Gammaproteobacteria</taxon>
        <taxon>Moraxellales</taxon>
        <taxon>Moraxellaceae</taxon>
        <taxon>Fluviicoccus</taxon>
    </lineage>
</organism>
<evidence type="ECO:0000256" key="6">
    <source>
        <dbReference type="SAM" id="Phobius"/>
    </source>
</evidence>
<evidence type="ECO:0000256" key="5">
    <source>
        <dbReference type="ARBA" id="ARBA00023136"/>
    </source>
</evidence>
<keyword evidence="4 6" id="KW-1133">Transmembrane helix</keyword>
<evidence type="ECO:0000256" key="2">
    <source>
        <dbReference type="ARBA" id="ARBA00022475"/>
    </source>
</evidence>
<keyword evidence="2" id="KW-1003">Cell membrane</keyword>
<keyword evidence="3 6" id="KW-0812">Transmembrane</keyword>
<feature type="transmembrane region" description="Helical" evidence="6">
    <location>
        <begin position="285"/>
        <end position="306"/>
    </location>
</feature>
<evidence type="ECO:0000256" key="4">
    <source>
        <dbReference type="ARBA" id="ARBA00022989"/>
    </source>
</evidence>
<feature type="transmembrane region" description="Helical" evidence="6">
    <location>
        <begin position="350"/>
        <end position="370"/>
    </location>
</feature>
<feature type="transmembrane region" description="Helical" evidence="6">
    <location>
        <begin position="376"/>
        <end position="401"/>
    </location>
</feature>
<evidence type="ECO:0000256" key="1">
    <source>
        <dbReference type="ARBA" id="ARBA00004651"/>
    </source>
</evidence>
<dbReference type="RefSeq" id="WP_130411816.1">
    <property type="nucleotide sequence ID" value="NZ_SHKX01000011.1"/>
</dbReference>
<dbReference type="Proteomes" id="UP000292423">
    <property type="component" value="Unassembled WGS sequence"/>
</dbReference>
<sequence>MAIFYAGLSGALSLLVTFICARIMGAYDYSWIVLGIAIGSIIIPIINLGSDRTLIRDLTYLKSDTDRSIFITKNTSFRLMTFLSISLLSSIIIYYIIDSPLPFKFSLWCIILWTLLQGCYPFSLFDFVGMTNLQNRLTVFERLTAVIIVTVLAISLFNSQLLLVISITLLITRLISIISQYKAWNSLNKSISFQSSQLFSKIDLSSVNIRITLIQFSSGLILYANQIFLKSSNQLSSLAAYGLICQVLNIVLVFQGQSLRLFSRQISESCRHPSPNTLRLLLRHLLAMLFISIAFSMASWILIQIISHFLSTKNFSDITLLATPMCLWAALTGIGLVSSQYLIGMRFDTAYSRINIIGGFVSLVSGFYLVPTHGAIMAAYLLLTIHGTMIMAQLFFVFFALNQHLNNNIESSQKGSPND</sequence>
<evidence type="ECO:0000313" key="7">
    <source>
        <dbReference type="EMBL" id="RZU46841.1"/>
    </source>
</evidence>
<feature type="transmembrane region" description="Helical" evidence="6">
    <location>
        <begin position="318"/>
        <end position="338"/>
    </location>
</feature>
<accession>A0A4Q7Z9U7</accession>
<evidence type="ECO:0000256" key="3">
    <source>
        <dbReference type="ARBA" id="ARBA00022692"/>
    </source>
</evidence>
<dbReference type="PANTHER" id="PTHR30250">
    <property type="entry name" value="PST FAMILY PREDICTED COLANIC ACID TRANSPORTER"/>
    <property type="match status" value="1"/>
</dbReference>
<proteinExistence type="predicted"/>
<dbReference type="GO" id="GO:0005886">
    <property type="term" value="C:plasma membrane"/>
    <property type="evidence" value="ECO:0007669"/>
    <property type="project" value="UniProtKB-SubCell"/>
</dbReference>
<name>A0A4Q7Z9U7_9GAMM</name>
<protein>
    <submittedName>
        <fullName evidence="7">O-antigen/teichoic acid export membrane protein</fullName>
    </submittedName>
</protein>
<comment type="caution">
    <text evidence="7">The sequence shown here is derived from an EMBL/GenBank/DDBJ whole genome shotgun (WGS) entry which is preliminary data.</text>
</comment>
<feature type="transmembrane region" description="Helical" evidence="6">
    <location>
        <begin position="235"/>
        <end position="254"/>
    </location>
</feature>
<feature type="transmembrane region" description="Helical" evidence="6">
    <location>
        <begin position="31"/>
        <end position="49"/>
    </location>
</feature>
<dbReference type="AlphaFoldDB" id="A0A4Q7Z9U7"/>
<keyword evidence="5 6" id="KW-0472">Membrane</keyword>
<evidence type="ECO:0000313" key="8">
    <source>
        <dbReference type="Proteomes" id="UP000292423"/>
    </source>
</evidence>
<feature type="transmembrane region" description="Helical" evidence="6">
    <location>
        <begin position="77"/>
        <end position="97"/>
    </location>
</feature>
<keyword evidence="8" id="KW-1185">Reference proteome</keyword>
<gene>
    <name evidence="7" type="ORF">EV700_1226</name>
</gene>
<reference evidence="7 8" key="1">
    <citation type="submission" date="2019-02" db="EMBL/GenBank/DDBJ databases">
        <title>Genomic Encyclopedia of Type Strains, Phase IV (KMG-IV): sequencing the most valuable type-strain genomes for metagenomic binning, comparative biology and taxonomic classification.</title>
        <authorList>
            <person name="Goeker M."/>
        </authorList>
    </citation>
    <scope>NUCLEOTIDE SEQUENCE [LARGE SCALE GENOMIC DNA]</scope>
    <source>
        <strain evidence="7 8">DSM 105135</strain>
    </source>
</reference>
<feature type="transmembrane region" description="Helical" evidence="6">
    <location>
        <begin position="103"/>
        <end position="127"/>
    </location>
</feature>
<dbReference type="PANTHER" id="PTHR30250:SF11">
    <property type="entry name" value="O-ANTIGEN TRANSPORTER-RELATED"/>
    <property type="match status" value="1"/>
</dbReference>
<comment type="subcellular location">
    <subcellularLocation>
        <location evidence="1">Cell membrane</location>
        <topology evidence="1">Multi-pass membrane protein</topology>
    </subcellularLocation>
</comment>
<dbReference type="EMBL" id="SHKX01000011">
    <property type="protein sequence ID" value="RZU46841.1"/>
    <property type="molecule type" value="Genomic_DNA"/>
</dbReference>